<sequence length="80" mass="8790">MNRINVPHVGAPDPERETSPIIDEFDESADVIKQQQPGEPVCLFNGKSYQHGSQVCSGDVLLRCDYGAWVKMGSCDPDNP</sequence>
<organism evidence="1 2">
    <name type="scientific">Methylomarinum roseum</name>
    <dbReference type="NCBI Taxonomy" id="3067653"/>
    <lineage>
        <taxon>Bacteria</taxon>
        <taxon>Pseudomonadati</taxon>
        <taxon>Pseudomonadota</taxon>
        <taxon>Gammaproteobacteria</taxon>
        <taxon>Methylococcales</taxon>
        <taxon>Methylococcaceae</taxon>
        <taxon>Methylomarinum</taxon>
    </lineage>
</organism>
<dbReference type="Pfam" id="PF07383">
    <property type="entry name" value="DUF1496"/>
    <property type="match status" value="1"/>
</dbReference>
<keyword evidence="2" id="KW-1185">Reference proteome</keyword>
<dbReference type="AlphaFoldDB" id="A0AAU7NX45"/>
<reference evidence="1 2" key="1">
    <citation type="journal article" date="2024" name="Microbiology">
        <title>Methylomarinum rosea sp. nov., a novel halophilic methanotrophic bacterium from the hypersaline Lake Elton.</title>
        <authorList>
            <person name="Suleimanov R.Z."/>
            <person name="Oshkin I.Y."/>
            <person name="Danilova O.V."/>
            <person name="Suzina N.E."/>
            <person name="Dedysh S.N."/>
        </authorList>
    </citation>
    <scope>NUCLEOTIDE SEQUENCE [LARGE SCALE GENOMIC DNA]</scope>
    <source>
        <strain evidence="1 2">Ch1-1</strain>
    </source>
</reference>
<name>A0AAU7NX45_9GAMM</name>
<evidence type="ECO:0000313" key="2">
    <source>
        <dbReference type="Proteomes" id="UP001225378"/>
    </source>
</evidence>
<dbReference type="Proteomes" id="UP001225378">
    <property type="component" value="Chromosome"/>
</dbReference>
<evidence type="ECO:0000313" key="1">
    <source>
        <dbReference type="EMBL" id="XBS21528.1"/>
    </source>
</evidence>
<protein>
    <submittedName>
        <fullName evidence="1">DUF1496 domain-containing protein</fullName>
    </submittedName>
</protein>
<proteinExistence type="predicted"/>
<gene>
    <name evidence="1" type="ORF">Q9L42_005220</name>
</gene>
<dbReference type="EMBL" id="CP157743">
    <property type="protein sequence ID" value="XBS21528.1"/>
    <property type="molecule type" value="Genomic_DNA"/>
</dbReference>
<dbReference type="RefSeq" id="WP_305909483.1">
    <property type="nucleotide sequence ID" value="NZ_CP157743.1"/>
</dbReference>
<accession>A0AAU7NX45</accession>
<dbReference type="KEGG" id="mech:Q9L42_005220"/>
<dbReference type="InterPro" id="IPR009971">
    <property type="entry name" value="DUF1496"/>
</dbReference>